<evidence type="ECO:0000256" key="5">
    <source>
        <dbReference type="ARBA" id="ARBA00023128"/>
    </source>
</evidence>
<gene>
    <name evidence="9" type="ORF">PRK78_004264</name>
</gene>
<evidence type="ECO:0000256" key="6">
    <source>
        <dbReference type="ARBA" id="ARBA00031849"/>
    </source>
</evidence>
<dbReference type="PANTHER" id="PTHR36091">
    <property type="entry name" value="ALTERED INHERITANCE OF MITOCHONDRIA PROTEIN 9, MITOCHONDRIAL"/>
    <property type="match status" value="1"/>
</dbReference>
<evidence type="ECO:0000256" key="3">
    <source>
        <dbReference type="ARBA" id="ARBA00016197"/>
    </source>
</evidence>
<dbReference type="Proteomes" id="UP001219355">
    <property type="component" value="Chromosome 2"/>
</dbReference>
<feature type="domain" description="Aminoglycoside phosphotransferase" evidence="8">
    <location>
        <begin position="84"/>
        <end position="144"/>
    </location>
</feature>
<keyword evidence="7" id="KW-0732">Signal</keyword>
<sequence length="347" mass="39668">MDSLLCLIDLLLVRLLVVNGLMKSGANCNAIEDLTYLFDQGNSLYEYRKATGHREKSAIESFPSIPKQLAMLYGPGLYQPTFAKRLDAVQTYLRLLDILLPTDQALTSGHLWHNDLHGENIFVSHENPTQVIGIIDWQSIQIAPLFDHCMDPVFLDYCGPPIGDSLKRPELPDDIQSLPMHERDAIIRQFMDKSVMVAWRMLVKKKNPAQYSAIMFEYTTEGSILHLSHHLYEIGEAYVSALSLDLYRQYLERPAGDANRYNFPLAFSVGKALEIESERAAAQLSSEAMRSIRHELGGLWPDKGLIEHDNYEELKSKLLRVKEELTAKLAHSDRERDIFEQFWPFDS</sequence>
<protein>
    <recommendedName>
        <fullName evidence="3">Altered inheritance of mitochondria protein 9, mitochondrial</fullName>
    </recommendedName>
    <alternativeName>
        <fullName evidence="6">Found in mitochondrial proteome protein 29</fullName>
    </alternativeName>
</protein>
<dbReference type="PANTHER" id="PTHR36091:SF1">
    <property type="entry name" value="ALTERED INHERITANCE OF MITOCHONDRIA PROTEIN 9, MITOCHONDRIAL"/>
    <property type="match status" value="1"/>
</dbReference>
<evidence type="ECO:0000256" key="1">
    <source>
        <dbReference type="ARBA" id="ARBA00004173"/>
    </source>
</evidence>
<evidence type="ECO:0000256" key="7">
    <source>
        <dbReference type="SAM" id="SignalP"/>
    </source>
</evidence>
<comment type="subcellular location">
    <subcellularLocation>
        <location evidence="1">Mitochondrion</location>
    </subcellularLocation>
</comment>
<dbReference type="EMBL" id="CP120628">
    <property type="protein sequence ID" value="WEW58796.1"/>
    <property type="molecule type" value="Genomic_DNA"/>
</dbReference>
<evidence type="ECO:0000313" key="10">
    <source>
        <dbReference type="Proteomes" id="UP001219355"/>
    </source>
</evidence>
<dbReference type="InterPro" id="IPR011009">
    <property type="entry name" value="Kinase-like_dom_sf"/>
</dbReference>
<comment type="similarity">
    <text evidence="2">Belongs to the AIM9 family.</text>
</comment>
<reference evidence="9" key="1">
    <citation type="submission" date="2023-03" db="EMBL/GenBank/DDBJ databases">
        <title>Emydomyces testavorans Genome Sequence.</title>
        <authorList>
            <person name="Hoyer L."/>
        </authorList>
    </citation>
    <scope>NUCLEOTIDE SEQUENCE</scope>
    <source>
        <strain evidence="9">16-2883</strain>
    </source>
</reference>
<proteinExistence type="inferred from homology"/>
<dbReference type="GO" id="GO:0005739">
    <property type="term" value="C:mitochondrion"/>
    <property type="evidence" value="ECO:0007669"/>
    <property type="project" value="UniProtKB-SubCell"/>
</dbReference>
<dbReference type="SUPFAM" id="SSF56112">
    <property type="entry name" value="Protein kinase-like (PK-like)"/>
    <property type="match status" value="1"/>
</dbReference>
<keyword evidence="4" id="KW-0809">Transit peptide</keyword>
<evidence type="ECO:0000256" key="4">
    <source>
        <dbReference type="ARBA" id="ARBA00022946"/>
    </source>
</evidence>
<keyword evidence="5" id="KW-0496">Mitochondrion</keyword>
<keyword evidence="10" id="KW-1185">Reference proteome</keyword>
<dbReference type="InterPro" id="IPR051035">
    <property type="entry name" value="Mito_inheritance_9"/>
</dbReference>
<dbReference type="Pfam" id="PF01636">
    <property type="entry name" value="APH"/>
    <property type="match status" value="1"/>
</dbReference>
<evidence type="ECO:0000256" key="2">
    <source>
        <dbReference type="ARBA" id="ARBA00005543"/>
    </source>
</evidence>
<dbReference type="Gene3D" id="3.90.1200.10">
    <property type="match status" value="1"/>
</dbReference>
<feature type="chain" id="PRO_5042054725" description="Altered inheritance of mitochondria protein 9, mitochondrial" evidence="7">
    <location>
        <begin position="21"/>
        <end position="347"/>
    </location>
</feature>
<evidence type="ECO:0000313" key="9">
    <source>
        <dbReference type="EMBL" id="WEW58796.1"/>
    </source>
</evidence>
<dbReference type="InterPro" id="IPR002575">
    <property type="entry name" value="Aminoglycoside_PTrfase"/>
</dbReference>
<accession>A0AAF0IJL6</accession>
<name>A0AAF0IJL6_9EURO</name>
<feature type="signal peptide" evidence="7">
    <location>
        <begin position="1"/>
        <end position="20"/>
    </location>
</feature>
<dbReference type="AlphaFoldDB" id="A0AAF0IJL6"/>
<evidence type="ECO:0000259" key="8">
    <source>
        <dbReference type="Pfam" id="PF01636"/>
    </source>
</evidence>
<organism evidence="9 10">
    <name type="scientific">Emydomyces testavorans</name>
    <dbReference type="NCBI Taxonomy" id="2070801"/>
    <lineage>
        <taxon>Eukaryota</taxon>
        <taxon>Fungi</taxon>
        <taxon>Dikarya</taxon>
        <taxon>Ascomycota</taxon>
        <taxon>Pezizomycotina</taxon>
        <taxon>Eurotiomycetes</taxon>
        <taxon>Eurotiomycetidae</taxon>
        <taxon>Onygenales</taxon>
        <taxon>Nannizziopsiaceae</taxon>
        <taxon>Emydomyces</taxon>
    </lineage>
</organism>